<gene>
    <name evidence="2" type="ORF">DZC52_13030</name>
</gene>
<dbReference type="PROSITE" id="PS50035">
    <property type="entry name" value="PLD"/>
    <property type="match status" value="2"/>
</dbReference>
<dbReference type="Gene3D" id="3.30.870.10">
    <property type="entry name" value="Endonuclease Chain A"/>
    <property type="match status" value="2"/>
</dbReference>
<dbReference type="SUPFAM" id="SSF56024">
    <property type="entry name" value="Phospholipase D/nuclease"/>
    <property type="match status" value="2"/>
</dbReference>
<name>A0A3E1K6X0_9GAMM</name>
<organism evidence="2 3">
    <name type="scientific">Wenzhouxiangella sediminis</name>
    <dbReference type="NCBI Taxonomy" id="1792836"/>
    <lineage>
        <taxon>Bacteria</taxon>
        <taxon>Pseudomonadati</taxon>
        <taxon>Pseudomonadota</taxon>
        <taxon>Gammaproteobacteria</taxon>
        <taxon>Chromatiales</taxon>
        <taxon>Wenzhouxiangellaceae</taxon>
        <taxon>Wenzhouxiangella</taxon>
    </lineage>
</organism>
<accession>A0A3E1K6X0</accession>
<evidence type="ECO:0000259" key="1">
    <source>
        <dbReference type="PROSITE" id="PS50035"/>
    </source>
</evidence>
<dbReference type="CDD" id="cd09113">
    <property type="entry name" value="PLDc_ymdC_like_2"/>
    <property type="match status" value="1"/>
</dbReference>
<dbReference type="CDD" id="cd09111">
    <property type="entry name" value="PLDc_ymdC_like_1"/>
    <property type="match status" value="1"/>
</dbReference>
<dbReference type="InterPro" id="IPR001736">
    <property type="entry name" value="PLipase_D/transphosphatidylase"/>
</dbReference>
<dbReference type="PANTHER" id="PTHR21248">
    <property type="entry name" value="CARDIOLIPIN SYNTHASE"/>
    <property type="match status" value="1"/>
</dbReference>
<sequence>MGAALVFWPRLPERPNPGRSEALPAEAARNTRLGRSLAEQNSEHPGESGIHPLYGPLDAFAARYLLAHAAERTLDVQYYIWGDDLTGTLMLHALLQAADRGVRVRLLLDDNGVEGLDQTLLALARHERIEIRLFNPFALRWPRWVNYFTDFRRINRRMHNKAFTADNRATIVGGRNVADEYFAAGTGLLFADVDVLAVGQVVDEVSDDFDRYWNSESAWPVETLVEPGGGDPIARLRREAARIEHDEAASAYLDNFEHSRFIERFLDGRLEMLWGRAELLSDDPSKILDKPGPKGLLSDQLQETIGLPQERMYVVSPYFVPTRTGAKLFTELARSGVEVVVLTNSLEATDVAAVHSGYSRYRKRLLKAGVKLFEMQHLSGQERMRGTGPLGSSGSSLHAKTFAVDGERVFVGSFNFDPRSARLNTEMGLLIDSPELAAELEETFAVDVPERAYSVHLDDHGGLYWIERTESGTLRHEHEPHTSVWKRMGVAILARLPIVWLL</sequence>
<dbReference type="OrthoDB" id="9814092at2"/>
<evidence type="ECO:0000313" key="2">
    <source>
        <dbReference type="EMBL" id="RFF29424.1"/>
    </source>
</evidence>
<protein>
    <submittedName>
        <fullName evidence="2">Phospholipase D family protein</fullName>
    </submittedName>
</protein>
<dbReference type="SMART" id="SM00155">
    <property type="entry name" value="PLDc"/>
    <property type="match status" value="2"/>
</dbReference>
<dbReference type="EMBL" id="QUZK01000047">
    <property type="protein sequence ID" value="RFF29424.1"/>
    <property type="molecule type" value="Genomic_DNA"/>
</dbReference>
<evidence type="ECO:0000313" key="3">
    <source>
        <dbReference type="Proteomes" id="UP000260351"/>
    </source>
</evidence>
<dbReference type="Proteomes" id="UP000260351">
    <property type="component" value="Unassembled WGS sequence"/>
</dbReference>
<dbReference type="InterPro" id="IPR025202">
    <property type="entry name" value="PLD-like_dom"/>
</dbReference>
<dbReference type="GO" id="GO:0030572">
    <property type="term" value="F:phosphatidyltransferase activity"/>
    <property type="evidence" value="ECO:0007669"/>
    <property type="project" value="UniProtKB-ARBA"/>
</dbReference>
<keyword evidence="3" id="KW-1185">Reference proteome</keyword>
<dbReference type="Pfam" id="PF13091">
    <property type="entry name" value="PLDc_2"/>
    <property type="match status" value="2"/>
</dbReference>
<feature type="domain" description="PLD phosphodiesterase" evidence="1">
    <location>
        <begin position="393"/>
        <end position="420"/>
    </location>
</feature>
<comment type="caution">
    <text evidence="2">The sequence shown here is derived from an EMBL/GenBank/DDBJ whole genome shotgun (WGS) entry which is preliminary data.</text>
</comment>
<dbReference type="AlphaFoldDB" id="A0A3E1K6X0"/>
<dbReference type="GO" id="GO:0032049">
    <property type="term" value="P:cardiolipin biosynthetic process"/>
    <property type="evidence" value="ECO:0007669"/>
    <property type="project" value="UniProtKB-ARBA"/>
</dbReference>
<feature type="domain" description="PLD phosphodiesterase" evidence="1">
    <location>
        <begin position="154"/>
        <end position="181"/>
    </location>
</feature>
<dbReference type="PANTHER" id="PTHR21248:SF12">
    <property type="entry name" value="CARDIOLIPIN SYNTHASE C"/>
    <property type="match status" value="1"/>
</dbReference>
<reference evidence="2 3" key="1">
    <citation type="submission" date="2018-08" db="EMBL/GenBank/DDBJ databases">
        <title>Wenzhouxiangella salilacus sp. nov., a novel bacterium isolated from a saline lake in Xinjiang Province, China.</title>
        <authorList>
            <person name="Han S."/>
        </authorList>
    </citation>
    <scope>NUCLEOTIDE SEQUENCE [LARGE SCALE GENOMIC DNA]</scope>
    <source>
        <strain evidence="2 3">XDB06</strain>
    </source>
</reference>
<proteinExistence type="predicted"/>